<sequence>MSHIVVESKLIESLCHLVVESKLIESLCHLVVESKLIESLCHLVVESKLIESLCHLVDFEYTGRSRRYRGSNNLRLSQSPRPSFPGSPSACRLPAELQDDPEIGRNVLTSANAAGNLILPPLLVRL</sequence>
<evidence type="ECO:0000313" key="1">
    <source>
        <dbReference type="EMBL" id="KAK3755381.1"/>
    </source>
</evidence>
<dbReference type="EMBL" id="JAWDGP010005602">
    <property type="protein sequence ID" value="KAK3755381.1"/>
    <property type="molecule type" value="Genomic_DNA"/>
</dbReference>
<dbReference type="AlphaFoldDB" id="A0AAE0YS19"/>
<protein>
    <submittedName>
        <fullName evidence="1">Uncharacterized protein</fullName>
    </submittedName>
</protein>
<name>A0AAE0YS19_9GAST</name>
<proteinExistence type="predicted"/>
<evidence type="ECO:0000313" key="2">
    <source>
        <dbReference type="Proteomes" id="UP001283361"/>
    </source>
</evidence>
<gene>
    <name evidence="1" type="ORF">RRG08_026111</name>
</gene>
<keyword evidence="2" id="KW-1185">Reference proteome</keyword>
<dbReference type="Proteomes" id="UP001283361">
    <property type="component" value="Unassembled WGS sequence"/>
</dbReference>
<organism evidence="1 2">
    <name type="scientific">Elysia crispata</name>
    <name type="common">lettuce slug</name>
    <dbReference type="NCBI Taxonomy" id="231223"/>
    <lineage>
        <taxon>Eukaryota</taxon>
        <taxon>Metazoa</taxon>
        <taxon>Spiralia</taxon>
        <taxon>Lophotrochozoa</taxon>
        <taxon>Mollusca</taxon>
        <taxon>Gastropoda</taxon>
        <taxon>Heterobranchia</taxon>
        <taxon>Euthyneura</taxon>
        <taxon>Panpulmonata</taxon>
        <taxon>Sacoglossa</taxon>
        <taxon>Placobranchoidea</taxon>
        <taxon>Plakobranchidae</taxon>
        <taxon>Elysia</taxon>
    </lineage>
</organism>
<reference evidence="1" key="1">
    <citation type="journal article" date="2023" name="G3 (Bethesda)">
        <title>A reference genome for the long-term kleptoplast-retaining sea slug Elysia crispata morphotype clarki.</title>
        <authorList>
            <person name="Eastman K.E."/>
            <person name="Pendleton A.L."/>
            <person name="Shaikh M.A."/>
            <person name="Suttiyut T."/>
            <person name="Ogas R."/>
            <person name="Tomko P."/>
            <person name="Gavelis G."/>
            <person name="Widhalm J.R."/>
            <person name="Wisecaver J.H."/>
        </authorList>
    </citation>
    <scope>NUCLEOTIDE SEQUENCE</scope>
    <source>
        <strain evidence="1">ECLA1</strain>
    </source>
</reference>
<accession>A0AAE0YS19</accession>
<comment type="caution">
    <text evidence="1">The sequence shown here is derived from an EMBL/GenBank/DDBJ whole genome shotgun (WGS) entry which is preliminary data.</text>
</comment>